<dbReference type="PANTHER" id="PTHR43098">
    <property type="entry name" value="L-ORNITHINE N(5)-MONOOXYGENASE-RELATED"/>
    <property type="match status" value="1"/>
</dbReference>
<dbReference type="AlphaFoldDB" id="A0A5P9P8G8"/>
<name>A0A5P9P8G8_9EURY</name>
<comment type="cofactor">
    <cofactor evidence="1">
        <name>FAD</name>
        <dbReference type="ChEBI" id="CHEBI:57692"/>
    </cofactor>
</comment>
<dbReference type="GO" id="GO:0050660">
    <property type="term" value="F:flavin adenine dinucleotide binding"/>
    <property type="evidence" value="ECO:0007669"/>
    <property type="project" value="InterPro"/>
</dbReference>
<dbReference type="GeneID" id="42302976"/>
<gene>
    <name evidence="9" type="ORF">GCU68_18065</name>
</gene>
<proteinExistence type="inferred from homology"/>
<evidence type="ECO:0000313" key="10">
    <source>
        <dbReference type="Proteomes" id="UP000326170"/>
    </source>
</evidence>
<keyword evidence="3" id="KW-0285">Flavoprotein</keyword>
<dbReference type="InterPro" id="IPR036188">
    <property type="entry name" value="FAD/NAD-bd_sf"/>
</dbReference>
<keyword evidence="9" id="KW-0614">Plasmid</keyword>
<evidence type="ECO:0000313" key="9">
    <source>
        <dbReference type="EMBL" id="QFU84439.1"/>
    </source>
</evidence>
<keyword evidence="6" id="KW-0560">Oxidoreductase</keyword>
<evidence type="ECO:0000256" key="1">
    <source>
        <dbReference type="ARBA" id="ARBA00001974"/>
    </source>
</evidence>
<dbReference type="GO" id="GO:0004499">
    <property type="term" value="F:N,N-dimethylaniline monooxygenase activity"/>
    <property type="evidence" value="ECO:0007669"/>
    <property type="project" value="InterPro"/>
</dbReference>
<dbReference type="InterPro" id="IPR050775">
    <property type="entry name" value="FAD-binding_Monooxygenases"/>
</dbReference>
<dbReference type="PANTHER" id="PTHR43098:SF3">
    <property type="entry name" value="L-ORNITHINE N(5)-MONOOXYGENASE-RELATED"/>
    <property type="match status" value="1"/>
</dbReference>
<evidence type="ECO:0000256" key="5">
    <source>
        <dbReference type="ARBA" id="ARBA00022857"/>
    </source>
</evidence>
<keyword evidence="5" id="KW-0521">NADP</keyword>
<evidence type="ECO:0000256" key="8">
    <source>
        <dbReference type="SAM" id="MobiDB-lite"/>
    </source>
</evidence>
<evidence type="ECO:0000256" key="3">
    <source>
        <dbReference type="ARBA" id="ARBA00022630"/>
    </source>
</evidence>
<keyword evidence="4" id="KW-0274">FAD</keyword>
<geneLocation type="plasmid" evidence="9 10">
    <name>unnamed1</name>
</geneLocation>
<evidence type="ECO:0000256" key="2">
    <source>
        <dbReference type="ARBA" id="ARBA00010139"/>
    </source>
</evidence>
<dbReference type="OrthoDB" id="224622at2157"/>
<evidence type="ECO:0000256" key="6">
    <source>
        <dbReference type="ARBA" id="ARBA00023002"/>
    </source>
</evidence>
<comment type="similarity">
    <text evidence="2">Belongs to the FAD-binding monooxygenase family.</text>
</comment>
<dbReference type="KEGG" id="nas:GCU68_18065"/>
<evidence type="ECO:0000256" key="4">
    <source>
        <dbReference type="ARBA" id="ARBA00022827"/>
    </source>
</evidence>
<keyword evidence="7" id="KW-0503">Monooxygenase</keyword>
<dbReference type="RefSeq" id="WP_152943960.1">
    <property type="nucleotide sequence ID" value="NZ_CP045489.1"/>
</dbReference>
<dbReference type="GO" id="GO:0050661">
    <property type="term" value="F:NADP binding"/>
    <property type="evidence" value="ECO:0007669"/>
    <property type="project" value="InterPro"/>
</dbReference>
<sequence length="567" mass="64612">MSENNTHESAVTAETAETDYDAIVVGAGFSGLYLLHRLRDEFDLSVKVIEKADDVGGTWYWNRYPGARCDSESHVYCYSFNDEILEEWDWSERYPEQPEVLEYLRFVADHLDLRRDIDFKREVTSAVFDEAGGRWEITTDDGSQETAQYFVSAVGCLSKPFIPDFDGVDSFEGDWYHTGKWPHEPVDFSGKRVAIIGTGATGIQVIPEVAPEAGELTVFQRTPNYAVPARNRPLDDEDREEIKRNYDEILEKAHNSGFGHPFEAAHETAEGLSREEVEELLQPRWEEGGFRYMLTFGDLITNPETNEYVSEFIRDRIRETVDDPELAEKLVPTDHYYATKRPPLHTNYYETFNRDNVDLIDVLETPIERITPEGVRTTDADYEFDTIIYATGFDAMTGTLLQMDIRGRDGLTLEEKWSDGPKTYLGLSVHGFPNMFTITGPQSPSVLSNMPVSIEHHVEWVSETIKSLVDRDVRLIEPTKNAEDAWTEHNRQVGESTLYTEADSWYMGDNVPGKPRVFTPYVGGVDVYHDTILEAAEKDYEGFELTESAQDLGRQGEQPRLSVMEGD</sequence>
<evidence type="ECO:0000256" key="7">
    <source>
        <dbReference type="ARBA" id="ARBA00023033"/>
    </source>
</evidence>
<dbReference type="EMBL" id="CP045489">
    <property type="protein sequence ID" value="QFU84439.1"/>
    <property type="molecule type" value="Genomic_DNA"/>
</dbReference>
<dbReference type="Proteomes" id="UP000326170">
    <property type="component" value="Plasmid unnamed1"/>
</dbReference>
<accession>A0A5P9P8G8</accession>
<dbReference type="Gene3D" id="3.50.50.60">
    <property type="entry name" value="FAD/NAD(P)-binding domain"/>
    <property type="match status" value="2"/>
</dbReference>
<keyword evidence="10" id="KW-1185">Reference proteome</keyword>
<dbReference type="Pfam" id="PF00743">
    <property type="entry name" value="FMO-like"/>
    <property type="match status" value="1"/>
</dbReference>
<organism evidence="9 10">
    <name type="scientific">Natronorubrum aibiense</name>
    <dbReference type="NCBI Taxonomy" id="348826"/>
    <lineage>
        <taxon>Archaea</taxon>
        <taxon>Methanobacteriati</taxon>
        <taxon>Methanobacteriota</taxon>
        <taxon>Stenosarchaea group</taxon>
        <taxon>Halobacteria</taxon>
        <taxon>Halobacteriales</taxon>
        <taxon>Natrialbaceae</taxon>
        <taxon>Natronorubrum</taxon>
    </lineage>
</organism>
<dbReference type="InterPro" id="IPR020946">
    <property type="entry name" value="Flavin_mOase-like"/>
</dbReference>
<dbReference type="SUPFAM" id="SSF51905">
    <property type="entry name" value="FAD/NAD(P)-binding domain"/>
    <property type="match status" value="1"/>
</dbReference>
<feature type="region of interest" description="Disordered" evidence="8">
    <location>
        <begin position="548"/>
        <end position="567"/>
    </location>
</feature>
<reference evidence="9 10" key="1">
    <citation type="journal article" date="2007" name="Int. J. Syst. Evol. Microbiol.">
        <title>Natronorubrum sulfidifaciens sp. nov., an extremely haloalkaliphilic archaeon isolated from Aiding salt lake in Xin-Jiang, China.</title>
        <authorList>
            <person name="Cui H.L."/>
            <person name="Tohty D."/>
            <person name="Liu H.C."/>
            <person name="Liu S.J."/>
            <person name="Oren A."/>
            <person name="Zhou P.J."/>
        </authorList>
    </citation>
    <scope>NUCLEOTIDE SEQUENCE [LARGE SCALE GENOMIC DNA]</scope>
    <source>
        <strain evidence="9 10">7-3</strain>
        <plasmid evidence="9">unnamed1</plasmid>
    </source>
</reference>
<protein>
    <submittedName>
        <fullName evidence="9">NAD(P)-binding protein</fullName>
    </submittedName>
</protein>